<gene>
    <name evidence="1" type="ORF">PACLA_8A057552</name>
</gene>
<dbReference type="InterPro" id="IPR052632">
    <property type="entry name" value="MICOS_subunit_Mic19"/>
</dbReference>
<dbReference type="GO" id="GO:0061617">
    <property type="term" value="C:MICOS complex"/>
    <property type="evidence" value="ECO:0007669"/>
    <property type="project" value="TreeGrafter"/>
</dbReference>
<accession>A0A7D9JJP5</accession>
<feature type="non-terminal residue" evidence="1">
    <location>
        <position position="124"/>
    </location>
</feature>
<proteinExistence type="predicted"/>
<evidence type="ECO:0000313" key="1">
    <source>
        <dbReference type="EMBL" id="CAB4031324.1"/>
    </source>
</evidence>
<dbReference type="EMBL" id="CACRXK020017534">
    <property type="protein sequence ID" value="CAB4031324.1"/>
    <property type="molecule type" value="Genomic_DNA"/>
</dbReference>
<organism evidence="1 2">
    <name type="scientific">Paramuricea clavata</name>
    <name type="common">Red gorgonian</name>
    <name type="synonym">Violescent sea-whip</name>
    <dbReference type="NCBI Taxonomy" id="317549"/>
    <lineage>
        <taxon>Eukaryota</taxon>
        <taxon>Metazoa</taxon>
        <taxon>Cnidaria</taxon>
        <taxon>Anthozoa</taxon>
        <taxon>Octocorallia</taxon>
        <taxon>Malacalcyonacea</taxon>
        <taxon>Plexauridae</taxon>
        <taxon>Paramuricea</taxon>
    </lineage>
</organism>
<dbReference type="AlphaFoldDB" id="A0A7D9JJP5"/>
<evidence type="ECO:0000313" key="2">
    <source>
        <dbReference type="Proteomes" id="UP001152795"/>
    </source>
</evidence>
<keyword evidence="2" id="KW-1185">Reference proteome</keyword>
<dbReference type="Proteomes" id="UP001152795">
    <property type="component" value="Unassembled WGS sequence"/>
</dbReference>
<dbReference type="GO" id="GO:0007007">
    <property type="term" value="P:inner mitochondrial membrane organization"/>
    <property type="evidence" value="ECO:0007669"/>
    <property type="project" value="TreeGrafter"/>
</dbReference>
<name>A0A7D9JJP5_PARCT</name>
<dbReference type="PANTHER" id="PTHR21588">
    <property type="entry name" value="COILED-COIL-HELIX-COILED-COIL-HELIX DOMAIN CONTAINING 6"/>
    <property type="match status" value="1"/>
</dbReference>
<dbReference type="OrthoDB" id="70030at2759"/>
<comment type="caution">
    <text evidence="1">The sequence shown here is derived from an EMBL/GenBank/DDBJ whole genome shotgun (WGS) entry which is preliminary data.</text>
</comment>
<dbReference type="PANTHER" id="PTHR21588:SF18">
    <property type="entry name" value="MICOS COMPLEX SUBUNIT MIC19"/>
    <property type="match status" value="1"/>
</dbReference>
<sequence length="124" mass="14386">GRNLSTENSPLFVDENLRKNLEEKEQELNEIRKKTQLFQDEQLKKSAEIEQEVLQEFTNAVNEMQGKYSDEKVEPVCTSLQNHVLDCYQENEKSSLKCSHLVRDYVICVEQARKSMAQTLMASS</sequence>
<protein>
    <submittedName>
        <fullName evidence="1">MICOS complex subunit MIC19 isoform X2</fullName>
    </submittedName>
</protein>
<reference evidence="1" key="1">
    <citation type="submission" date="2020-04" db="EMBL/GenBank/DDBJ databases">
        <authorList>
            <person name="Alioto T."/>
            <person name="Alioto T."/>
            <person name="Gomez Garrido J."/>
        </authorList>
    </citation>
    <scope>NUCLEOTIDE SEQUENCE</scope>
    <source>
        <strain evidence="1">A484AB</strain>
    </source>
</reference>